<keyword evidence="2 3" id="KW-0186">Copper</keyword>
<evidence type="ECO:0000259" key="6">
    <source>
        <dbReference type="PROSITE" id="PS51352"/>
    </source>
</evidence>
<name>A0A942TI63_9BACI</name>
<feature type="binding site" evidence="3">
    <location>
        <position position="65"/>
    </location>
    <ligand>
        <name>Cu cation</name>
        <dbReference type="ChEBI" id="CHEBI:23378"/>
    </ligand>
</feature>
<feature type="binding site" evidence="3">
    <location>
        <position position="61"/>
    </location>
    <ligand>
        <name>Cu cation</name>
        <dbReference type="ChEBI" id="CHEBI:23378"/>
    </ligand>
</feature>
<dbReference type="PANTHER" id="PTHR12151">
    <property type="entry name" value="ELECTRON TRANSPORT PROTIN SCO1/SENC FAMILY MEMBER"/>
    <property type="match status" value="1"/>
</dbReference>
<comment type="caution">
    <text evidence="7">The sequence shown here is derived from an EMBL/GenBank/DDBJ whole genome shotgun (WGS) entry which is preliminary data.</text>
</comment>
<comment type="similarity">
    <text evidence="1">Belongs to the SCO1/2 family.</text>
</comment>
<keyword evidence="8" id="KW-1185">Reference proteome</keyword>
<proteinExistence type="inferred from homology"/>
<evidence type="ECO:0000256" key="5">
    <source>
        <dbReference type="SAM" id="SignalP"/>
    </source>
</evidence>
<dbReference type="CDD" id="cd02968">
    <property type="entry name" value="SCO"/>
    <property type="match status" value="1"/>
</dbReference>
<dbReference type="GO" id="GO:0046872">
    <property type="term" value="F:metal ion binding"/>
    <property type="evidence" value="ECO:0007669"/>
    <property type="project" value="UniProtKB-KW"/>
</dbReference>
<dbReference type="Gene3D" id="3.40.30.10">
    <property type="entry name" value="Glutaredoxin"/>
    <property type="match status" value="1"/>
</dbReference>
<feature type="signal peptide" evidence="5">
    <location>
        <begin position="1"/>
        <end position="22"/>
    </location>
</feature>
<evidence type="ECO:0000313" key="7">
    <source>
        <dbReference type="EMBL" id="MBS4198536.1"/>
    </source>
</evidence>
<dbReference type="InterPro" id="IPR013766">
    <property type="entry name" value="Thioredoxin_domain"/>
</dbReference>
<dbReference type="PROSITE" id="PS51257">
    <property type="entry name" value="PROKAR_LIPOPROTEIN"/>
    <property type="match status" value="1"/>
</dbReference>
<dbReference type="PROSITE" id="PS51352">
    <property type="entry name" value="THIOREDOXIN_2"/>
    <property type="match status" value="1"/>
</dbReference>
<protein>
    <submittedName>
        <fullName evidence="7">SCO family protein</fullName>
    </submittedName>
</protein>
<dbReference type="InterPro" id="IPR036249">
    <property type="entry name" value="Thioredoxin-like_sf"/>
</dbReference>
<dbReference type="RefSeq" id="WP_213109286.1">
    <property type="nucleotide sequence ID" value="NZ_JAGYPJ010000001.1"/>
</dbReference>
<keyword evidence="3" id="KW-0479">Metal-binding</keyword>
<dbReference type="SUPFAM" id="SSF52833">
    <property type="entry name" value="Thioredoxin-like"/>
    <property type="match status" value="1"/>
</dbReference>
<feature type="disulfide bond" description="Redox-active" evidence="4">
    <location>
        <begin position="61"/>
        <end position="65"/>
    </location>
</feature>
<evidence type="ECO:0000313" key="8">
    <source>
        <dbReference type="Proteomes" id="UP000682713"/>
    </source>
</evidence>
<dbReference type="Proteomes" id="UP000682713">
    <property type="component" value="Unassembled WGS sequence"/>
</dbReference>
<evidence type="ECO:0000256" key="2">
    <source>
        <dbReference type="ARBA" id="ARBA00023008"/>
    </source>
</evidence>
<dbReference type="InterPro" id="IPR003782">
    <property type="entry name" value="SCO1/SenC"/>
</dbReference>
<reference evidence="7 8" key="1">
    <citation type="submission" date="2021-05" db="EMBL/GenBank/DDBJ databases">
        <title>Novel Bacillus species.</title>
        <authorList>
            <person name="Liu G."/>
        </authorList>
    </citation>
    <scope>NUCLEOTIDE SEQUENCE [LARGE SCALE GENOMIC DNA]</scope>
    <source>
        <strain evidence="7 8">FJAT-49732</strain>
    </source>
</reference>
<organism evidence="7 8">
    <name type="scientific">Lederbergia citrisecunda</name>
    <dbReference type="NCBI Taxonomy" id="2833583"/>
    <lineage>
        <taxon>Bacteria</taxon>
        <taxon>Bacillati</taxon>
        <taxon>Bacillota</taxon>
        <taxon>Bacilli</taxon>
        <taxon>Bacillales</taxon>
        <taxon>Bacillaceae</taxon>
        <taxon>Lederbergia</taxon>
    </lineage>
</organism>
<accession>A0A942TI63</accession>
<feature type="binding site" evidence="3">
    <location>
        <position position="152"/>
    </location>
    <ligand>
        <name>Cu cation</name>
        <dbReference type="ChEBI" id="CHEBI:23378"/>
    </ligand>
</feature>
<feature type="domain" description="Thioredoxin" evidence="6">
    <location>
        <begin position="23"/>
        <end position="189"/>
    </location>
</feature>
<dbReference type="AlphaFoldDB" id="A0A942TI63"/>
<dbReference type="PANTHER" id="PTHR12151:SF25">
    <property type="entry name" value="LINALOOL DEHYDRATASE_ISOMERASE DOMAIN-CONTAINING PROTEIN"/>
    <property type="match status" value="1"/>
</dbReference>
<keyword evidence="5" id="KW-0732">Signal</keyword>
<sequence>MKKRFFVFLCSILLLLSACSSAPKSGSPIKDFNYTDQDGKPLGLNDLKGKVWVADFVFTNCTTVCPPMTSNMSQLQQEVKDAGLEDIHFVSFSIDPEIDTPDALKKYGEAFDADFSTWHFLTGYSQKEIEDYGPKNFKTIIKKPKNDDQVIHGVRFYLLNKKGEIIADYPGNEDVPFKQIIKDIKAANKQ</sequence>
<evidence type="ECO:0000256" key="4">
    <source>
        <dbReference type="PIRSR" id="PIRSR603782-2"/>
    </source>
</evidence>
<dbReference type="EMBL" id="JAGYPJ010000001">
    <property type="protein sequence ID" value="MBS4198536.1"/>
    <property type="molecule type" value="Genomic_DNA"/>
</dbReference>
<keyword evidence="4" id="KW-1015">Disulfide bond</keyword>
<gene>
    <name evidence="7" type="ORF">KHA93_02595</name>
</gene>
<feature type="chain" id="PRO_5038930327" evidence="5">
    <location>
        <begin position="23"/>
        <end position="190"/>
    </location>
</feature>
<dbReference type="Pfam" id="PF02630">
    <property type="entry name" value="SCO1-SenC"/>
    <property type="match status" value="1"/>
</dbReference>
<evidence type="ECO:0000256" key="3">
    <source>
        <dbReference type="PIRSR" id="PIRSR603782-1"/>
    </source>
</evidence>
<evidence type="ECO:0000256" key="1">
    <source>
        <dbReference type="ARBA" id="ARBA00010996"/>
    </source>
</evidence>